<evidence type="ECO:0000313" key="2">
    <source>
        <dbReference type="Proteomes" id="UP000198736"/>
    </source>
</evidence>
<organism evidence="1 2">
    <name type="scientific">Candidatus Nitrospira nitrificans</name>
    <dbReference type="NCBI Taxonomy" id="1742973"/>
    <lineage>
        <taxon>Bacteria</taxon>
        <taxon>Pseudomonadati</taxon>
        <taxon>Nitrospirota</taxon>
        <taxon>Nitrospiria</taxon>
        <taxon>Nitrospirales</taxon>
        <taxon>Nitrospiraceae</taxon>
        <taxon>Nitrospira</taxon>
    </lineage>
</organism>
<name>A0A0S4LAE0_9BACT</name>
<dbReference type="OrthoDB" id="9791651at2"/>
<accession>A0A0S4LAE0</accession>
<dbReference type="Proteomes" id="UP000198736">
    <property type="component" value="Unassembled WGS sequence"/>
</dbReference>
<reference evidence="2" key="1">
    <citation type="submission" date="2015-10" db="EMBL/GenBank/DDBJ databases">
        <authorList>
            <person name="Luecker S."/>
            <person name="Luecker S."/>
        </authorList>
    </citation>
    <scope>NUCLEOTIDE SEQUENCE [LARGE SCALE GENOMIC DNA]</scope>
</reference>
<evidence type="ECO:0000313" key="1">
    <source>
        <dbReference type="EMBL" id="CUS32724.1"/>
    </source>
</evidence>
<dbReference type="STRING" id="1742973.COMA2_110060"/>
<keyword evidence="2" id="KW-1185">Reference proteome</keyword>
<dbReference type="EMBL" id="CZPZ01000003">
    <property type="protein sequence ID" value="CUS32724.1"/>
    <property type="molecule type" value="Genomic_DNA"/>
</dbReference>
<dbReference type="RefSeq" id="WP_090894584.1">
    <property type="nucleotide sequence ID" value="NZ_CZPZ01000003.1"/>
</dbReference>
<proteinExistence type="predicted"/>
<sequence>MPVVSKPFTRLLVCFLLSGLFLVPSPTRSEDAAELRPLRTLSLNKLDSLLPAGTHILVEPSAIEAFLVALEGTPPDWATVYGRGHQDPGHDERLFNLNRERDTARDGNPVLNWHMAFVWSGEVSQFDPTSRSYGVAVGPEFNATQWGMVRFKPEEFPSNLRVRPEKKLADRIGRSLARHEKVHVFVVMAGVLIPSESVIYDFSHEEEGVGLIMPVVRVEQVEVLLRRSPGNYAQPGKAPIK</sequence>
<gene>
    <name evidence="1" type="ORF">COMA2_110060</name>
</gene>
<dbReference type="AlphaFoldDB" id="A0A0S4LAE0"/>
<protein>
    <submittedName>
        <fullName evidence="1">Uncharacterized protein</fullName>
    </submittedName>
</protein>